<protein>
    <recommendedName>
        <fullName evidence="1">type I protein arginine methyltransferase</fullName>
        <ecNumber evidence="1">2.1.1.319</ecNumber>
    </recommendedName>
</protein>
<name>A0A9P0G407_9NEOP</name>
<evidence type="ECO:0000313" key="10">
    <source>
        <dbReference type="Proteomes" id="UP001153714"/>
    </source>
</evidence>
<dbReference type="PANTHER" id="PTHR11006">
    <property type="entry name" value="PROTEIN ARGININE N-METHYLTRANSFERASE"/>
    <property type="match status" value="1"/>
</dbReference>
<accession>A0A9P0G407</accession>
<dbReference type="AlphaFoldDB" id="A0A9P0G407"/>
<keyword evidence="3 6" id="KW-0808">Transferase</keyword>
<comment type="catalytic activity">
    <reaction evidence="5">
        <text>L-arginyl-[protein] + S-adenosyl-L-methionine = N(omega)-methyl-L-arginyl-[protein] + S-adenosyl-L-homocysteine + H(+)</text>
        <dbReference type="Rhea" id="RHEA:48100"/>
        <dbReference type="Rhea" id="RHEA-COMP:10532"/>
        <dbReference type="Rhea" id="RHEA-COMP:11990"/>
        <dbReference type="ChEBI" id="CHEBI:15378"/>
        <dbReference type="ChEBI" id="CHEBI:29965"/>
        <dbReference type="ChEBI" id="CHEBI:57856"/>
        <dbReference type="ChEBI" id="CHEBI:59789"/>
        <dbReference type="ChEBI" id="CHEBI:65280"/>
    </reaction>
    <physiologicalReaction direction="left-to-right" evidence="5">
        <dbReference type="Rhea" id="RHEA:48101"/>
    </physiologicalReaction>
</comment>
<reference evidence="9" key="1">
    <citation type="submission" date="2021-12" db="EMBL/GenBank/DDBJ databases">
        <authorList>
            <person name="King R."/>
        </authorList>
    </citation>
    <scope>NUCLEOTIDE SEQUENCE</scope>
</reference>
<gene>
    <name evidence="9" type="ORF">DIATSA_LOCUS12950</name>
</gene>
<dbReference type="CDD" id="cd02440">
    <property type="entry name" value="AdoMet_MTases"/>
    <property type="match status" value="1"/>
</dbReference>
<dbReference type="Pfam" id="PF06325">
    <property type="entry name" value="PrmA"/>
    <property type="match status" value="1"/>
</dbReference>
<dbReference type="Gene3D" id="2.70.160.11">
    <property type="entry name" value="Hnrnp arginine n-methyltransferase1"/>
    <property type="match status" value="1"/>
</dbReference>
<dbReference type="Gene3D" id="3.40.50.150">
    <property type="entry name" value="Vaccinia Virus protein VP39"/>
    <property type="match status" value="1"/>
</dbReference>
<evidence type="ECO:0000256" key="7">
    <source>
        <dbReference type="SAM" id="MobiDB-lite"/>
    </source>
</evidence>
<feature type="domain" description="Protein arginine N-methyltransferase" evidence="8">
    <location>
        <begin position="153"/>
        <end position="315"/>
    </location>
</feature>
<dbReference type="GO" id="GO:0032259">
    <property type="term" value="P:methylation"/>
    <property type="evidence" value="ECO:0007669"/>
    <property type="project" value="UniProtKB-KW"/>
</dbReference>
<dbReference type="Proteomes" id="UP001153714">
    <property type="component" value="Chromosome 8"/>
</dbReference>
<dbReference type="GO" id="GO:0035241">
    <property type="term" value="F:protein-arginine omega-N monomethyltransferase activity"/>
    <property type="evidence" value="ECO:0007669"/>
    <property type="project" value="TreeGrafter"/>
</dbReference>
<organism evidence="9 10">
    <name type="scientific">Diatraea saccharalis</name>
    <name type="common">sugarcane borer</name>
    <dbReference type="NCBI Taxonomy" id="40085"/>
    <lineage>
        <taxon>Eukaryota</taxon>
        <taxon>Metazoa</taxon>
        <taxon>Ecdysozoa</taxon>
        <taxon>Arthropoda</taxon>
        <taxon>Hexapoda</taxon>
        <taxon>Insecta</taxon>
        <taxon>Pterygota</taxon>
        <taxon>Neoptera</taxon>
        <taxon>Endopterygota</taxon>
        <taxon>Lepidoptera</taxon>
        <taxon>Glossata</taxon>
        <taxon>Ditrysia</taxon>
        <taxon>Pyraloidea</taxon>
        <taxon>Crambidae</taxon>
        <taxon>Crambinae</taxon>
        <taxon>Diatraea</taxon>
    </lineage>
</organism>
<evidence type="ECO:0000256" key="5">
    <source>
        <dbReference type="ARBA" id="ARBA00049303"/>
    </source>
</evidence>
<evidence type="ECO:0000256" key="6">
    <source>
        <dbReference type="PROSITE-ProRule" id="PRU01015"/>
    </source>
</evidence>
<dbReference type="GO" id="GO:0005634">
    <property type="term" value="C:nucleus"/>
    <property type="evidence" value="ECO:0007669"/>
    <property type="project" value="TreeGrafter"/>
</dbReference>
<keyword evidence="4 6" id="KW-0949">S-adenosyl-L-methionine</keyword>
<feature type="region of interest" description="Disordered" evidence="7">
    <location>
        <begin position="347"/>
        <end position="370"/>
    </location>
</feature>
<sequence>MDPNIYQNEYFSSYDDLEVHRLMLEDHPRTLAYKNAIMNNKSYFKDKIVMDVGCGTGILSIFCAQAGAKKVYAVEASNVGNLAREIIKENKFEDVIEVIHGNVEDIILPDNIKVDAIVSEWMGFYLLHEGMLDSILIARDKFLKVNGEMFPESATIYISPCSVPSLYKNWEDCHGVTMTSMAKQLRASKYNKPEIMIIKEEDILGFEEVPLCWINLKEDTISEVDSFSIEHVVGAKKDGMYQGLCLWFDCVFPDLTKKNENVRLDTGPDSPPTHWKQTVILLPEEQLVEVGDPIAFQLDMTRDAINRRRYNIQVSLLDPDEAEHPLPCTCDLTKCLLIKAYMQQHPEPASKTEQMETNCLQEDPIDDDDV</sequence>
<dbReference type="PROSITE" id="PS51678">
    <property type="entry name" value="SAM_MT_PRMT"/>
    <property type="match status" value="1"/>
</dbReference>
<evidence type="ECO:0000256" key="3">
    <source>
        <dbReference type="ARBA" id="ARBA00022679"/>
    </source>
</evidence>
<evidence type="ECO:0000313" key="9">
    <source>
        <dbReference type="EMBL" id="CAH0764363.1"/>
    </source>
</evidence>
<reference evidence="9" key="2">
    <citation type="submission" date="2022-10" db="EMBL/GenBank/DDBJ databases">
        <authorList>
            <consortium name="ENA_rothamsted_submissions"/>
            <consortium name="culmorum"/>
            <person name="King R."/>
        </authorList>
    </citation>
    <scope>NUCLEOTIDE SEQUENCE</scope>
</reference>
<dbReference type="FunFam" id="3.40.50.150:FF:000003">
    <property type="entry name" value="Blast:Protein arginine N-methyltransferase 1"/>
    <property type="match status" value="1"/>
</dbReference>
<evidence type="ECO:0000259" key="8">
    <source>
        <dbReference type="Pfam" id="PF22528"/>
    </source>
</evidence>
<dbReference type="EMBL" id="OU893339">
    <property type="protein sequence ID" value="CAH0764363.1"/>
    <property type="molecule type" value="Genomic_DNA"/>
</dbReference>
<dbReference type="OrthoDB" id="7848332at2759"/>
<proteinExistence type="predicted"/>
<dbReference type="Pfam" id="PF22528">
    <property type="entry name" value="PRMT_C"/>
    <property type="match status" value="1"/>
</dbReference>
<keyword evidence="10" id="KW-1185">Reference proteome</keyword>
<dbReference type="InterPro" id="IPR029063">
    <property type="entry name" value="SAM-dependent_MTases_sf"/>
</dbReference>
<evidence type="ECO:0000256" key="4">
    <source>
        <dbReference type="ARBA" id="ARBA00022691"/>
    </source>
</evidence>
<dbReference type="InterPro" id="IPR025799">
    <property type="entry name" value="Arg_MeTrfase"/>
</dbReference>
<dbReference type="SUPFAM" id="SSF53335">
    <property type="entry name" value="S-adenosyl-L-methionine-dependent methyltransferases"/>
    <property type="match status" value="1"/>
</dbReference>
<dbReference type="GO" id="GO:0042054">
    <property type="term" value="F:histone methyltransferase activity"/>
    <property type="evidence" value="ECO:0007669"/>
    <property type="project" value="TreeGrafter"/>
</dbReference>
<dbReference type="EC" id="2.1.1.319" evidence="1"/>
<dbReference type="GO" id="GO:0035242">
    <property type="term" value="F:protein-arginine omega-N asymmetric methyltransferase activity"/>
    <property type="evidence" value="ECO:0007669"/>
    <property type="project" value="UniProtKB-EC"/>
</dbReference>
<evidence type="ECO:0000256" key="2">
    <source>
        <dbReference type="ARBA" id="ARBA00022603"/>
    </source>
</evidence>
<dbReference type="InterPro" id="IPR055135">
    <property type="entry name" value="PRMT_dom"/>
</dbReference>
<dbReference type="PANTHER" id="PTHR11006:SF122">
    <property type="entry name" value="ARGININE METHYLTRANSFERASE 8"/>
    <property type="match status" value="1"/>
</dbReference>
<evidence type="ECO:0000256" key="1">
    <source>
        <dbReference type="ARBA" id="ARBA00011925"/>
    </source>
</evidence>
<keyword evidence="2 6" id="KW-0489">Methyltransferase</keyword>